<accession>A0A834F3P8</accession>
<reference evidence="2" key="1">
    <citation type="journal article" name="BMC Genomics">
        <title>Long-read sequencing and de novo genome assembly of marine medaka (Oryzias melastigma).</title>
        <authorList>
            <person name="Liang P."/>
            <person name="Saqib H.S.A."/>
            <person name="Ni X."/>
            <person name="Shen Y."/>
        </authorList>
    </citation>
    <scope>NUCLEOTIDE SEQUENCE</scope>
    <source>
        <strain evidence="2">Bigg-433</strain>
    </source>
</reference>
<proteinExistence type="predicted"/>
<organism evidence="2 3">
    <name type="scientific">Oryzias melastigma</name>
    <name type="common">Marine medaka</name>
    <dbReference type="NCBI Taxonomy" id="30732"/>
    <lineage>
        <taxon>Eukaryota</taxon>
        <taxon>Metazoa</taxon>
        <taxon>Chordata</taxon>
        <taxon>Craniata</taxon>
        <taxon>Vertebrata</taxon>
        <taxon>Euteleostomi</taxon>
        <taxon>Actinopterygii</taxon>
        <taxon>Neopterygii</taxon>
        <taxon>Teleostei</taxon>
        <taxon>Neoteleostei</taxon>
        <taxon>Acanthomorphata</taxon>
        <taxon>Ovalentaria</taxon>
        <taxon>Atherinomorphae</taxon>
        <taxon>Beloniformes</taxon>
        <taxon>Adrianichthyidae</taxon>
        <taxon>Oryziinae</taxon>
        <taxon>Oryzias</taxon>
    </lineage>
</organism>
<sequence>MEELDAIVLQIQHRHPNAGCRINIWVTVSDPGQLCSTLKEVKSVCVLTPFLFVKTHFVCALTQGDSSHLAGCTVEVTALHPPSPFHKYTPPPETPPSVDADTSINPPLCCCTNVLHLYTQLRSFRHNAPSLSGSGGSERRGATRSGLGEQTPFGRKGAHRASEDGARIWVELCCCGAAAEGDAAPAGLRAPRSPPARLVMPAARGSPPSSRRRRTEESRLGW</sequence>
<name>A0A834F3P8_ORYME</name>
<evidence type="ECO:0000313" key="2">
    <source>
        <dbReference type="EMBL" id="KAF6719641.1"/>
    </source>
</evidence>
<comment type="caution">
    <text evidence="2">The sequence shown here is derived from an EMBL/GenBank/DDBJ whole genome shotgun (WGS) entry which is preliminary data.</text>
</comment>
<dbReference type="Proteomes" id="UP000646548">
    <property type="component" value="Unassembled WGS sequence"/>
</dbReference>
<evidence type="ECO:0000313" key="3">
    <source>
        <dbReference type="Proteomes" id="UP000646548"/>
    </source>
</evidence>
<gene>
    <name evidence="2" type="ORF">FQA47_011391</name>
</gene>
<dbReference type="EMBL" id="WKFB01000577">
    <property type="protein sequence ID" value="KAF6719641.1"/>
    <property type="molecule type" value="Genomic_DNA"/>
</dbReference>
<evidence type="ECO:0000256" key="1">
    <source>
        <dbReference type="SAM" id="MobiDB-lite"/>
    </source>
</evidence>
<feature type="region of interest" description="Disordered" evidence="1">
    <location>
        <begin position="128"/>
        <end position="161"/>
    </location>
</feature>
<dbReference type="AlphaFoldDB" id="A0A834F3P8"/>
<feature type="region of interest" description="Disordered" evidence="1">
    <location>
        <begin position="183"/>
        <end position="222"/>
    </location>
</feature>
<protein>
    <submittedName>
        <fullName evidence="2">Uncharacterized protein</fullName>
    </submittedName>
</protein>